<protein>
    <submittedName>
        <fullName evidence="1">Uncharacterized protein</fullName>
    </submittedName>
</protein>
<dbReference type="EMBL" id="QQAV01000009">
    <property type="protein sequence ID" value="RDI21215.1"/>
    <property type="molecule type" value="Genomic_DNA"/>
</dbReference>
<organism evidence="1 2">
    <name type="scientific">Pseudacidovorax intermedius</name>
    <dbReference type="NCBI Taxonomy" id="433924"/>
    <lineage>
        <taxon>Bacteria</taxon>
        <taxon>Pseudomonadati</taxon>
        <taxon>Pseudomonadota</taxon>
        <taxon>Betaproteobacteria</taxon>
        <taxon>Burkholderiales</taxon>
        <taxon>Comamonadaceae</taxon>
        <taxon>Pseudacidovorax</taxon>
    </lineage>
</organism>
<dbReference type="RefSeq" id="WP_170159430.1">
    <property type="nucleotide sequence ID" value="NZ_QQAV01000009.1"/>
</dbReference>
<sequence>MTSNHRRANGAMVMLALASGLVLGGCTSAPVARWERGSLAQAGSSFSSATEYLGKARTHYETTVAEQMAHERNLSNGLIGTGAVVLALATAKVHADAILGASLLAGTGYALGNRNLPRNRVMIYLEGIKALGCVEQAAAPLAPLGSIPTDELSRELGTLAVRQSQVDDALTSAQKLQPPVPTEEAARLSQLQRSADEAKAAGVKVTAAAHEQLGASAKAGHLMVAAVNEVDEAVTRAVVEDTPKLSTVPSAISGLRDMTAAFAPGIDLKIMVPEAPSPAPAATSRREMARLQGLIQNQGGSDNALLRQLLAALADAEEDEDTSAKKAAQAAKKIEDSTNALIAQAKVVQTLTMRTAASIKNDAFSGCGVAAAVPKLTAAPATLSFKIKTPSRSIVDIQGGTPPYFAEWDGPTSTALSIKPPIRYDTRVEVTATPVKPEATALQTRLRITDSAPTPRPVYVDVSLTD</sequence>
<accession>A0A370FDN3</accession>
<keyword evidence="2" id="KW-1185">Reference proteome</keyword>
<comment type="caution">
    <text evidence="1">The sequence shown here is derived from an EMBL/GenBank/DDBJ whole genome shotgun (WGS) entry which is preliminary data.</text>
</comment>
<reference evidence="1 2" key="1">
    <citation type="submission" date="2018-07" db="EMBL/GenBank/DDBJ databases">
        <title>Genomic Encyclopedia of Type Strains, Phase IV (KMG-IV): sequencing the most valuable type-strain genomes for metagenomic binning, comparative biology and taxonomic classification.</title>
        <authorList>
            <person name="Goeker M."/>
        </authorList>
    </citation>
    <scope>NUCLEOTIDE SEQUENCE [LARGE SCALE GENOMIC DNA]</scope>
    <source>
        <strain evidence="1 2">DSM 21352</strain>
    </source>
</reference>
<gene>
    <name evidence="1" type="ORF">DFR41_10911</name>
</gene>
<proteinExistence type="predicted"/>
<evidence type="ECO:0000313" key="2">
    <source>
        <dbReference type="Proteomes" id="UP000255265"/>
    </source>
</evidence>
<evidence type="ECO:0000313" key="1">
    <source>
        <dbReference type="EMBL" id="RDI21215.1"/>
    </source>
</evidence>
<name>A0A370FDN3_9BURK</name>
<dbReference type="Proteomes" id="UP000255265">
    <property type="component" value="Unassembled WGS sequence"/>
</dbReference>
<dbReference type="AlphaFoldDB" id="A0A370FDN3"/>
<dbReference type="PROSITE" id="PS51257">
    <property type="entry name" value="PROKAR_LIPOPROTEIN"/>
    <property type="match status" value="1"/>
</dbReference>